<dbReference type="RefSeq" id="WP_146808573.1">
    <property type="nucleotide sequence ID" value="NZ_BJXX01000035.1"/>
</dbReference>
<dbReference type="EC" id="2.1.1.193" evidence="3 12"/>
<dbReference type="SUPFAM" id="SSF88697">
    <property type="entry name" value="PUA domain-like"/>
    <property type="match status" value="1"/>
</dbReference>
<evidence type="ECO:0000256" key="5">
    <source>
        <dbReference type="ARBA" id="ARBA00022490"/>
    </source>
</evidence>
<dbReference type="PANTHER" id="PTHR30027">
    <property type="entry name" value="RIBOSOMAL RNA SMALL SUBUNIT METHYLTRANSFERASE E"/>
    <property type="match status" value="1"/>
</dbReference>
<evidence type="ECO:0000256" key="6">
    <source>
        <dbReference type="ARBA" id="ARBA00022552"/>
    </source>
</evidence>
<dbReference type="Pfam" id="PF20260">
    <property type="entry name" value="PUA_4"/>
    <property type="match status" value="1"/>
</dbReference>
<dbReference type="Pfam" id="PF04452">
    <property type="entry name" value="Methyltrans_RNA"/>
    <property type="match status" value="1"/>
</dbReference>
<dbReference type="EMBL" id="BJXX01000035">
    <property type="protein sequence ID" value="GEN33280.1"/>
    <property type="molecule type" value="Genomic_DNA"/>
</dbReference>
<keyword evidence="8 12" id="KW-0808">Transferase</keyword>
<dbReference type="InterPro" id="IPR029026">
    <property type="entry name" value="tRNA_m1G_MTases_N"/>
</dbReference>
<dbReference type="InterPro" id="IPR029028">
    <property type="entry name" value="Alpha/beta_knot_MTases"/>
</dbReference>
<evidence type="ECO:0000256" key="8">
    <source>
        <dbReference type="ARBA" id="ARBA00022679"/>
    </source>
</evidence>
<evidence type="ECO:0000256" key="4">
    <source>
        <dbReference type="ARBA" id="ARBA00013673"/>
    </source>
</evidence>
<comment type="similarity">
    <text evidence="2 12">Belongs to the RNA methyltransferase RsmE family.</text>
</comment>
<evidence type="ECO:0000256" key="2">
    <source>
        <dbReference type="ARBA" id="ARBA00005528"/>
    </source>
</evidence>
<feature type="domain" description="Ribosomal RNA small subunit methyltransferase E PUA-like" evidence="14">
    <location>
        <begin position="18"/>
        <end position="65"/>
    </location>
</feature>
<keyword evidence="16" id="KW-1185">Reference proteome</keyword>
<dbReference type="NCBIfam" id="NF008691">
    <property type="entry name" value="PRK11713.1-4"/>
    <property type="match status" value="1"/>
</dbReference>
<keyword evidence="9 12" id="KW-0949">S-adenosyl-L-methionine</keyword>
<protein>
    <recommendedName>
        <fullName evidence="4 12">Ribosomal RNA small subunit methyltransferase E</fullName>
        <ecNumber evidence="3 12">2.1.1.193</ecNumber>
    </recommendedName>
</protein>
<evidence type="ECO:0000256" key="10">
    <source>
        <dbReference type="ARBA" id="ARBA00025699"/>
    </source>
</evidence>
<dbReference type="GO" id="GO:0070042">
    <property type="term" value="F:rRNA (uridine-N3-)-methyltransferase activity"/>
    <property type="evidence" value="ECO:0007669"/>
    <property type="project" value="TreeGrafter"/>
</dbReference>
<comment type="function">
    <text evidence="10 12">Specifically methylates the N3 position of the uracil ring of uridine 1498 (m3U1498) in 16S rRNA. Acts on the fully assembled 30S ribosomal subunit.</text>
</comment>
<evidence type="ECO:0000313" key="15">
    <source>
        <dbReference type="EMBL" id="GEN33280.1"/>
    </source>
</evidence>
<dbReference type="InterPro" id="IPR006700">
    <property type="entry name" value="RsmE"/>
</dbReference>
<evidence type="ECO:0000259" key="13">
    <source>
        <dbReference type="Pfam" id="PF04452"/>
    </source>
</evidence>
<dbReference type="InterPro" id="IPR046886">
    <property type="entry name" value="RsmE_MTase_dom"/>
</dbReference>
<accession>A0A511V2Z6</accession>
<evidence type="ECO:0000313" key="16">
    <source>
        <dbReference type="Proteomes" id="UP000321157"/>
    </source>
</evidence>
<keyword evidence="7 12" id="KW-0489">Methyltransferase</keyword>
<comment type="catalytic activity">
    <reaction evidence="11 12">
        <text>uridine(1498) in 16S rRNA + S-adenosyl-L-methionine = N(3)-methyluridine(1498) in 16S rRNA + S-adenosyl-L-homocysteine + H(+)</text>
        <dbReference type="Rhea" id="RHEA:42920"/>
        <dbReference type="Rhea" id="RHEA-COMP:10283"/>
        <dbReference type="Rhea" id="RHEA-COMP:10284"/>
        <dbReference type="ChEBI" id="CHEBI:15378"/>
        <dbReference type="ChEBI" id="CHEBI:57856"/>
        <dbReference type="ChEBI" id="CHEBI:59789"/>
        <dbReference type="ChEBI" id="CHEBI:65315"/>
        <dbReference type="ChEBI" id="CHEBI:74502"/>
        <dbReference type="EC" id="2.1.1.193"/>
    </reaction>
</comment>
<dbReference type="GO" id="GO:0005737">
    <property type="term" value="C:cytoplasm"/>
    <property type="evidence" value="ECO:0007669"/>
    <property type="project" value="UniProtKB-SubCell"/>
</dbReference>
<proteinExistence type="inferred from homology"/>
<gene>
    <name evidence="15" type="ORF">ADA01nite_07400</name>
</gene>
<name>A0A511V2Z6_9BACL</name>
<evidence type="ECO:0000256" key="3">
    <source>
        <dbReference type="ARBA" id="ARBA00012328"/>
    </source>
</evidence>
<reference evidence="15 16" key="1">
    <citation type="submission" date="2019-07" db="EMBL/GenBank/DDBJ databases">
        <title>Whole genome shotgun sequence of Aneurinibacillus danicus NBRC 102444.</title>
        <authorList>
            <person name="Hosoyama A."/>
            <person name="Uohara A."/>
            <person name="Ohji S."/>
            <person name="Ichikawa N."/>
        </authorList>
    </citation>
    <scope>NUCLEOTIDE SEQUENCE [LARGE SCALE GENOMIC DNA]</scope>
    <source>
        <strain evidence="15 16">NBRC 102444</strain>
    </source>
</reference>
<dbReference type="PANTHER" id="PTHR30027:SF3">
    <property type="entry name" value="16S RRNA (URACIL(1498)-N(3))-METHYLTRANSFERASE"/>
    <property type="match status" value="1"/>
</dbReference>
<dbReference type="GO" id="GO:0070475">
    <property type="term" value="P:rRNA base methylation"/>
    <property type="evidence" value="ECO:0007669"/>
    <property type="project" value="TreeGrafter"/>
</dbReference>
<feature type="domain" description="Ribosomal RNA small subunit methyltransferase E methyltransferase" evidence="13">
    <location>
        <begin position="73"/>
        <end position="238"/>
    </location>
</feature>
<sequence>MQRYFVDPEQMEEGYVTITGDDVNHIVRVMRSRVGDELICCNGRGRDVRGAIEEIGADAVRIRILEEGLPNRELPVQVTIAQGLPKGDKMELVIQKGTELGAFSFCVFTSKRTVVKLDDKKEKKRLERWQKIAKEAAEQSHRSRVPEVGSVLTWRELLATASRFHYALFAYEKEETATLRRTLSEVPPGSNVLIVIGPEGGFDETEAAEAEAAGFRSVSLGRRILRAETAPLYALSCVSYEFEQQE</sequence>
<dbReference type="PIRSF" id="PIRSF015601">
    <property type="entry name" value="MTase_slr0722"/>
    <property type="match status" value="1"/>
</dbReference>
<dbReference type="Gene3D" id="2.40.240.20">
    <property type="entry name" value="Hypothetical PUA domain-like, domain 1"/>
    <property type="match status" value="1"/>
</dbReference>
<organism evidence="15 16">
    <name type="scientific">Aneurinibacillus danicus</name>
    <dbReference type="NCBI Taxonomy" id="267746"/>
    <lineage>
        <taxon>Bacteria</taxon>
        <taxon>Bacillati</taxon>
        <taxon>Bacillota</taxon>
        <taxon>Bacilli</taxon>
        <taxon>Bacillales</taxon>
        <taxon>Paenibacillaceae</taxon>
        <taxon>Aneurinibacillus group</taxon>
        <taxon>Aneurinibacillus</taxon>
    </lineage>
</organism>
<comment type="subcellular location">
    <subcellularLocation>
        <location evidence="1 12">Cytoplasm</location>
    </subcellularLocation>
</comment>
<evidence type="ECO:0000256" key="12">
    <source>
        <dbReference type="PIRNR" id="PIRNR015601"/>
    </source>
</evidence>
<dbReference type="NCBIfam" id="TIGR00046">
    <property type="entry name" value="RsmE family RNA methyltransferase"/>
    <property type="match status" value="1"/>
</dbReference>
<dbReference type="AlphaFoldDB" id="A0A511V2Z6"/>
<dbReference type="Gene3D" id="3.40.1280.10">
    <property type="match status" value="1"/>
</dbReference>
<evidence type="ECO:0000256" key="1">
    <source>
        <dbReference type="ARBA" id="ARBA00004496"/>
    </source>
</evidence>
<evidence type="ECO:0000256" key="9">
    <source>
        <dbReference type="ARBA" id="ARBA00022691"/>
    </source>
</evidence>
<comment type="caution">
    <text evidence="15">The sequence shown here is derived from an EMBL/GenBank/DDBJ whole genome shotgun (WGS) entry which is preliminary data.</text>
</comment>
<dbReference type="InterPro" id="IPR015947">
    <property type="entry name" value="PUA-like_sf"/>
</dbReference>
<evidence type="ECO:0000259" key="14">
    <source>
        <dbReference type="Pfam" id="PF20260"/>
    </source>
</evidence>
<evidence type="ECO:0000256" key="11">
    <source>
        <dbReference type="ARBA" id="ARBA00047944"/>
    </source>
</evidence>
<dbReference type="Proteomes" id="UP000321157">
    <property type="component" value="Unassembled WGS sequence"/>
</dbReference>
<dbReference type="InterPro" id="IPR046887">
    <property type="entry name" value="RsmE_PUA-like"/>
</dbReference>
<dbReference type="NCBIfam" id="NF008692">
    <property type="entry name" value="PRK11713.1-5"/>
    <property type="match status" value="1"/>
</dbReference>
<dbReference type="SUPFAM" id="SSF75217">
    <property type="entry name" value="alpha/beta knot"/>
    <property type="match status" value="1"/>
</dbReference>
<dbReference type="CDD" id="cd18084">
    <property type="entry name" value="RsmE-like"/>
    <property type="match status" value="1"/>
</dbReference>
<evidence type="ECO:0000256" key="7">
    <source>
        <dbReference type="ARBA" id="ARBA00022603"/>
    </source>
</evidence>
<keyword evidence="6 12" id="KW-0698">rRNA processing</keyword>
<keyword evidence="5 12" id="KW-0963">Cytoplasm</keyword>
<dbReference type="OrthoDB" id="9815641at2"/>